<evidence type="ECO:0008006" key="4">
    <source>
        <dbReference type="Google" id="ProtNLM"/>
    </source>
</evidence>
<accession>A0A5M9H9M0</accession>
<dbReference type="SUPFAM" id="SSF49464">
    <property type="entry name" value="Carboxypeptidase regulatory domain-like"/>
    <property type="match status" value="1"/>
</dbReference>
<proteinExistence type="predicted"/>
<keyword evidence="3" id="KW-1185">Reference proteome</keyword>
<evidence type="ECO:0000313" key="3">
    <source>
        <dbReference type="Proteomes" id="UP000322918"/>
    </source>
</evidence>
<reference evidence="2 3" key="1">
    <citation type="submission" date="2019-09" db="EMBL/GenBank/DDBJ databases">
        <title>Pararcticibacter amylolyticus gen. nov., sp. nov., isolated from a rottenly hemp rope, and reclassification of Pedobacter tournemirensis as Pararcticibacter tournemirensis comb. nov.</title>
        <authorList>
            <person name="Cai Y."/>
        </authorList>
    </citation>
    <scope>NUCLEOTIDE SEQUENCE [LARGE SCALE GENOMIC DNA]</scope>
    <source>
        <strain evidence="2 3">TF5-37.2-LB10</strain>
    </source>
</reference>
<gene>
    <name evidence="2" type="ORF">F1649_10545</name>
</gene>
<dbReference type="AlphaFoldDB" id="A0A5M9H9M0"/>
<evidence type="ECO:0000256" key="1">
    <source>
        <dbReference type="SAM" id="SignalP"/>
    </source>
</evidence>
<sequence>MIALFLNRFIVISFISAFSISAAAQEPLEREVTIHADRQQLKAVLTSLEKKTNCTFSYESTLFNPDSIVSVEADKLNLKEVLRLLFKEKFSLEENNNYVVIYCRLPGLTVLNPDITEERQFRSFSGFVVDDRTGERIMNASVYERRLLQSTLTDRHGYFRIRFRSGNEHLIQLTLAKLNYRDTTINMLSTVPVSTRAESDKRLYRDEQKNVEKTGLGGFLISSRQRMQSLNIRNFFAFSPFQVSLAPGLSTHGLLSSQIVNKFSMNIAGGYTAGVDGFEIGGCLMLTRETPGTFSFRGYSTLQEEG</sequence>
<evidence type="ECO:0000313" key="2">
    <source>
        <dbReference type="EMBL" id="KAA8482915.1"/>
    </source>
</evidence>
<name>A0A5M9H9M0_9SPHI</name>
<dbReference type="InterPro" id="IPR008969">
    <property type="entry name" value="CarboxyPept-like_regulatory"/>
</dbReference>
<dbReference type="EMBL" id="VWNE01000014">
    <property type="protein sequence ID" value="KAA8482915.1"/>
    <property type="molecule type" value="Genomic_DNA"/>
</dbReference>
<protein>
    <recommendedName>
        <fullName evidence="4">Carboxypeptidase-like regulatory domain-containing protein</fullName>
    </recommendedName>
</protein>
<dbReference type="OrthoDB" id="5505971at2"/>
<dbReference type="RefSeq" id="WP_141814270.1">
    <property type="nucleotide sequence ID" value="NZ_VFPL01000001.1"/>
</dbReference>
<feature type="chain" id="PRO_5024383110" description="Carboxypeptidase-like regulatory domain-containing protein" evidence="1">
    <location>
        <begin position="25"/>
        <end position="306"/>
    </location>
</feature>
<comment type="caution">
    <text evidence="2">The sequence shown here is derived from an EMBL/GenBank/DDBJ whole genome shotgun (WGS) entry which is preliminary data.</text>
</comment>
<dbReference type="Proteomes" id="UP000322918">
    <property type="component" value="Unassembled WGS sequence"/>
</dbReference>
<feature type="signal peptide" evidence="1">
    <location>
        <begin position="1"/>
        <end position="24"/>
    </location>
</feature>
<organism evidence="2 3">
    <name type="scientific">Arcticibacter tournemirensis</name>
    <dbReference type="NCBI Taxonomy" id="699437"/>
    <lineage>
        <taxon>Bacteria</taxon>
        <taxon>Pseudomonadati</taxon>
        <taxon>Bacteroidota</taxon>
        <taxon>Sphingobacteriia</taxon>
        <taxon>Sphingobacteriales</taxon>
        <taxon>Sphingobacteriaceae</taxon>
        <taxon>Arcticibacter</taxon>
    </lineage>
</organism>
<keyword evidence="1" id="KW-0732">Signal</keyword>